<feature type="transmembrane region" description="Helical" evidence="9">
    <location>
        <begin position="44"/>
        <end position="64"/>
    </location>
</feature>
<dbReference type="PIRSF" id="PIRSF037778">
    <property type="entry name" value="UCP037778_transp_RibU"/>
    <property type="match status" value="1"/>
</dbReference>
<evidence type="ECO:0000256" key="7">
    <source>
        <dbReference type="ARBA" id="ARBA00023136"/>
    </source>
</evidence>
<keyword evidence="3 8" id="KW-0813">Transport</keyword>
<organism evidence="10 11">
    <name type="scientific">Absicoccus porci</name>
    <dbReference type="NCBI Taxonomy" id="2486576"/>
    <lineage>
        <taxon>Bacteria</taxon>
        <taxon>Bacillati</taxon>
        <taxon>Bacillota</taxon>
        <taxon>Erysipelotrichia</taxon>
        <taxon>Erysipelotrichales</taxon>
        <taxon>Erysipelotrichaceae</taxon>
        <taxon>Absicoccus</taxon>
    </lineage>
</organism>
<evidence type="ECO:0000256" key="2">
    <source>
        <dbReference type="ARBA" id="ARBA00005540"/>
    </source>
</evidence>
<comment type="caution">
    <text evidence="10">The sequence shown here is derived from an EMBL/GenBank/DDBJ whole genome shotgun (WGS) entry which is preliminary data.</text>
</comment>
<keyword evidence="7 8" id="KW-0472">Membrane</keyword>
<evidence type="ECO:0000256" key="9">
    <source>
        <dbReference type="SAM" id="Phobius"/>
    </source>
</evidence>
<dbReference type="GO" id="GO:0005886">
    <property type="term" value="C:plasma membrane"/>
    <property type="evidence" value="ECO:0007669"/>
    <property type="project" value="UniProtKB-SubCell"/>
</dbReference>
<name>A0A3N0I1Q0_9FIRM</name>
<evidence type="ECO:0000256" key="8">
    <source>
        <dbReference type="PIRNR" id="PIRNR037778"/>
    </source>
</evidence>
<feature type="transmembrane region" description="Helical" evidence="9">
    <location>
        <begin position="76"/>
        <end position="98"/>
    </location>
</feature>
<sequence>MEVNNRTKKVTRCGMLIGIAIILQYIEISIPIMPSFIKLDFSDLPELIGALAYGPLTGVLIALIKNIIHMAVSQSGFVGELSNFLLGATFAAVAGYVFQKNPTKSGVFKASALGALAMALISWPINYWIIYPLYYSVLGFPEVAILEMYQLLMPSIKSIGQALLVFNVPFTLIKGIINGVIMVLIYNRIQFIFHEK</sequence>
<evidence type="ECO:0000256" key="5">
    <source>
        <dbReference type="ARBA" id="ARBA00022692"/>
    </source>
</evidence>
<dbReference type="EMBL" id="RJQC01000002">
    <property type="protein sequence ID" value="RNM30410.1"/>
    <property type="molecule type" value="Genomic_DNA"/>
</dbReference>
<keyword evidence="4 8" id="KW-1003">Cell membrane</keyword>
<comment type="subcellular location">
    <subcellularLocation>
        <location evidence="1">Cell membrane</location>
        <topology evidence="1">Multi-pass membrane protein</topology>
    </subcellularLocation>
</comment>
<feature type="transmembrane region" description="Helical" evidence="9">
    <location>
        <begin position="110"/>
        <end position="128"/>
    </location>
</feature>
<dbReference type="InterPro" id="IPR024529">
    <property type="entry name" value="ECF_trnsprt_substrate-spec"/>
</dbReference>
<dbReference type="RefSeq" id="WP_128520323.1">
    <property type="nucleotide sequence ID" value="NZ_CAUWBR010000002.1"/>
</dbReference>
<dbReference type="Proteomes" id="UP000276568">
    <property type="component" value="Unassembled WGS sequence"/>
</dbReference>
<keyword evidence="5 9" id="KW-0812">Transmembrane</keyword>
<feature type="transmembrane region" description="Helical" evidence="9">
    <location>
        <begin position="12"/>
        <end position="32"/>
    </location>
</feature>
<evidence type="ECO:0000313" key="10">
    <source>
        <dbReference type="EMBL" id="RNM30410.1"/>
    </source>
</evidence>
<gene>
    <name evidence="10" type="ORF">EDX97_06370</name>
</gene>
<proteinExistence type="inferred from homology"/>
<dbReference type="OrthoDB" id="9809216at2"/>
<dbReference type="Gene3D" id="1.10.1760.20">
    <property type="match status" value="1"/>
</dbReference>
<dbReference type="PANTHER" id="PTHR38438">
    <property type="entry name" value="RIBOFLAVIN TRANSPORTER RIBU"/>
    <property type="match status" value="1"/>
</dbReference>
<evidence type="ECO:0000256" key="1">
    <source>
        <dbReference type="ARBA" id="ARBA00004651"/>
    </source>
</evidence>
<evidence type="ECO:0000256" key="4">
    <source>
        <dbReference type="ARBA" id="ARBA00022475"/>
    </source>
</evidence>
<evidence type="ECO:0000256" key="3">
    <source>
        <dbReference type="ARBA" id="ARBA00022448"/>
    </source>
</evidence>
<feature type="transmembrane region" description="Helical" evidence="9">
    <location>
        <begin position="164"/>
        <end position="186"/>
    </location>
</feature>
<accession>A0A3N0I1Q0</accession>
<keyword evidence="6 9" id="KW-1133">Transmembrane helix</keyword>
<dbReference type="InterPro" id="IPR025720">
    <property type="entry name" value="RibU"/>
</dbReference>
<dbReference type="PANTHER" id="PTHR38438:SF1">
    <property type="entry name" value="RIBOFLAVIN TRANSPORTER RIBU"/>
    <property type="match status" value="1"/>
</dbReference>
<reference evidence="10 11" key="1">
    <citation type="submission" date="2018-11" db="EMBL/GenBank/DDBJ databases">
        <title>Clostridium sp. nov., a member of the family Erysipelotrichaceae isolated from pig faeces.</title>
        <authorList>
            <person name="Chang Y.-H."/>
        </authorList>
    </citation>
    <scope>NUCLEOTIDE SEQUENCE [LARGE SCALE GENOMIC DNA]</scope>
    <source>
        <strain evidence="10 11">YH-panp20</strain>
    </source>
</reference>
<dbReference type="Pfam" id="PF12822">
    <property type="entry name" value="ECF_trnsprt"/>
    <property type="match status" value="1"/>
</dbReference>
<comment type="function">
    <text evidence="8">Probably a riboflavin-binding protein that interacts with the energy-coupling factor (ECF) ABC-transporter complex.</text>
</comment>
<evidence type="ECO:0000256" key="6">
    <source>
        <dbReference type="ARBA" id="ARBA00022989"/>
    </source>
</evidence>
<protein>
    <recommendedName>
        <fullName evidence="8">Riboflavin transporter</fullName>
    </recommendedName>
</protein>
<dbReference type="GO" id="GO:0032217">
    <property type="term" value="F:riboflavin transmembrane transporter activity"/>
    <property type="evidence" value="ECO:0007669"/>
    <property type="project" value="UniProtKB-UniRule"/>
</dbReference>
<evidence type="ECO:0000313" key="11">
    <source>
        <dbReference type="Proteomes" id="UP000276568"/>
    </source>
</evidence>
<keyword evidence="11" id="KW-1185">Reference proteome</keyword>
<dbReference type="AlphaFoldDB" id="A0A3N0I1Q0"/>
<comment type="similarity">
    <text evidence="2 8">Belongs to the prokaryotic riboflavin transporter (P-RFT) (TC 2.A.87) family.</text>
</comment>